<dbReference type="OrthoDB" id="1517790at2759"/>
<organism evidence="3 4">
    <name type="scientific">Sporormia fimetaria CBS 119925</name>
    <dbReference type="NCBI Taxonomy" id="1340428"/>
    <lineage>
        <taxon>Eukaryota</taxon>
        <taxon>Fungi</taxon>
        <taxon>Dikarya</taxon>
        <taxon>Ascomycota</taxon>
        <taxon>Pezizomycotina</taxon>
        <taxon>Dothideomycetes</taxon>
        <taxon>Pleosporomycetidae</taxon>
        <taxon>Pleosporales</taxon>
        <taxon>Sporormiaceae</taxon>
        <taxon>Sporormia</taxon>
    </lineage>
</organism>
<proteinExistence type="predicted"/>
<gene>
    <name evidence="3" type="ORF">M011DRAFT_77366</name>
</gene>
<evidence type="ECO:0000313" key="3">
    <source>
        <dbReference type="EMBL" id="KAF2746705.1"/>
    </source>
</evidence>
<protein>
    <submittedName>
        <fullName evidence="3">L domain-like protein</fullName>
    </submittedName>
</protein>
<name>A0A6A6V852_9PLEO</name>
<dbReference type="InterPro" id="IPR001611">
    <property type="entry name" value="Leu-rich_rpt"/>
</dbReference>
<evidence type="ECO:0000256" key="1">
    <source>
        <dbReference type="ARBA" id="ARBA00022614"/>
    </source>
</evidence>
<keyword evidence="4" id="KW-1185">Reference proteome</keyword>
<dbReference type="SMART" id="SM00369">
    <property type="entry name" value="LRR_TYP"/>
    <property type="match status" value="2"/>
</dbReference>
<accession>A0A6A6V852</accession>
<keyword evidence="2" id="KW-0677">Repeat</keyword>
<evidence type="ECO:0000313" key="4">
    <source>
        <dbReference type="Proteomes" id="UP000799440"/>
    </source>
</evidence>
<sequence>MSTVSGDIDLDSIEQRLMEFGPAATVPGSTFKYVGQRVGGIGDILITRFCQDAQRIFLNKNYLIALPRSFATCQNLRNLCLSRNELESVPPPILQLTGLVVLTLSHNKITRIPNAIVRLQNLEALAVSYNRLISLPRALGMMSQLQIVIGTKCRLNAHYQPHFLSHGDVST</sequence>
<dbReference type="Gene3D" id="3.80.10.10">
    <property type="entry name" value="Ribonuclease Inhibitor"/>
    <property type="match status" value="1"/>
</dbReference>
<dbReference type="PROSITE" id="PS51450">
    <property type="entry name" value="LRR"/>
    <property type="match status" value="2"/>
</dbReference>
<dbReference type="SUPFAM" id="SSF52058">
    <property type="entry name" value="L domain-like"/>
    <property type="match status" value="1"/>
</dbReference>
<dbReference type="Pfam" id="PF13855">
    <property type="entry name" value="LRR_8"/>
    <property type="match status" value="1"/>
</dbReference>
<evidence type="ECO:0000256" key="2">
    <source>
        <dbReference type="ARBA" id="ARBA00022737"/>
    </source>
</evidence>
<dbReference type="InterPro" id="IPR032675">
    <property type="entry name" value="LRR_dom_sf"/>
</dbReference>
<dbReference type="InterPro" id="IPR050216">
    <property type="entry name" value="LRR_domain-containing"/>
</dbReference>
<reference evidence="3" key="1">
    <citation type="journal article" date="2020" name="Stud. Mycol.">
        <title>101 Dothideomycetes genomes: a test case for predicting lifestyles and emergence of pathogens.</title>
        <authorList>
            <person name="Haridas S."/>
            <person name="Albert R."/>
            <person name="Binder M."/>
            <person name="Bloem J."/>
            <person name="Labutti K."/>
            <person name="Salamov A."/>
            <person name="Andreopoulos B."/>
            <person name="Baker S."/>
            <person name="Barry K."/>
            <person name="Bills G."/>
            <person name="Bluhm B."/>
            <person name="Cannon C."/>
            <person name="Castanera R."/>
            <person name="Culley D."/>
            <person name="Daum C."/>
            <person name="Ezra D."/>
            <person name="Gonzalez J."/>
            <person name="Henrissat B."/>
            <person name="Kuo A."/>
            <person name="Liang C."/>
            <person name="Lipzen A."/>
            <person name="Lutzoni F."/>
            <person name="Magnuson J."/>
            <person name="Mondo S."/>
            <person name="Nolan M."/>
            <person name="Ohm R."/>
            <person name="Pangilinan J."/>
            <person name="Park H.-J."/>
            <person name="Ramirez L."/>
            <person name="Alfaro M."/>
            <person name="Sun H."/>
            <person name="Tritt A."/>
            <person name="Yoshinaga Y."/>
            <person name="Zwiers L.-H."/>
            <person name="Turgeon B."/>
            <person name="Goodwin S."/>
            <person name="Spatafora J."/>
            <person name="Crous P."/>
            <person name="Grigoriev I."/>
        </authorList>
    </citation>
    <scope>NUCLEOTIDE SEQUENCE</scope>
    <source>
        <strain evidence="3">CBS 119925</strain>
    </source>
</reference>
<dbReference type="SMART" id="SM00364">
    <property type="entry name" value="LRR_BAC"/>
    <property type="match status" value="2"/>
</dbReference>
<dbReference type="AlphaFoldDB" id="A0A6A6V852"/>
<dbReference type="EMBL" id="MU006576">
    <property type="protein sequence ID" value="KAF2746705.1"/>
    <property type="molecule type" value="Genomic_DNA"/>
</dbReference>
<dbReference type="GO" id="GO:0005737">
    <property type="term" value="C:cytoplasm"/>
    <property type="evidence" value="ECO:0007669"/>
    <property type="project" value="TreeGrafter"/>
</dbReference>
<dbReference type="Proteomes" id="UP000799440">
    <property type="component" value="Unassembled WGS sequence"/>
</dbReference>
<dbReference type="PANTHER" id="PTHR48051:SF1">
    <property type="entry name" value="RAS SUPPRESSOR PROTEIN 1"/>
    <property type="match status" value="1"/>
</dbReference>
<dbReference type="InterPro" id="IPR003591">
    <property type="entry name" value="Leu-rich_rpt_typical-subtyp"/>
</dbReference>
<dbReference type="PANTHER" id="PTHR48051">
    <property type="match status" value="1"/>
</dbReference>
<keyword evidence="1" id="KW-0433">Leucine-rich repeat</keyword>